<evidence type="ECO:0000256" key="3">
    <source>
        <dbReference type="ARBA" id="ARBA00023125"/>
    </source>
</evidence>
<name>A0ABQ1K5M4_9RHOB</name>
<evidence type="ECO:0000313" key="7">
    <source>
        <dbReference type="Proteomes" id="UP000645462"/>
    </source>
</evidence>
<evidence type="ECO:0000313" key="6">
    <source>
        <dbReference type="EMBL" id="GGB87372.1"/>
    </source>
</evidence>
<dbReference type="InterPro" id="IPR050090">
    <property type="entry name" value="Tyrosine_recombinase_XerCD"/>
</dbReference>
<evidence type="ECO:0000256" key="2">
    <source>
        <dbReference type="ARBA" id="ARBA00022908"/>
    </source>
</evidence>
<protein>
    <recommendedName>
        <fullName evidence="5">Tyr recombinase domain-containing protein</fullName>
    </recommendedName>
</protein>
<dbReference type="Proteomes" id="UP000645462">
    <property type="component" value="Unassembled WGS sequence"/>
</dbReference>
<dbReference type="PANTHER" id="PTHR30349:SF41">
    <property type="entry name" value="INTEGRASE_RECOMBINASE PROTEIN MJ0367-RELATED"/>
    <property type="match status" value="1"/>
</dbReference>
<dbReference type="InterPro" id="IPR013762">
    <property type="entry name" value="Integrase-like_cat_sf"/>
</dbReference>
<dbReference type="InterPro" id="IPR011010">
    <property type="entry name" value="DNA_brk_join_enz"/>
</dbReference>
<organism evidence="6 7">
    <name type="scientific">Marivita lacus</name>
    <dbReference type="NCBI Taxonomy" id="1323742"/>
    <lineage>
        <taxon>Bacteria</taxon>
        <taxon>Pseudomonadati</taxon>
        <taxon>Pseudomonadota</taxon>
        <taxon>Alphaproteobacteria</taxon>
        <taxon>Rhodobacterales</taxon>
        <taxon>Roseobacteraceae</taxon>
        <taxon>Marivita</taxon>
    </lineage>
</organism>
<evidence type="ECO:0000259" key="5">
    <source>
        <dbReference type="PROSITE" id="PS51898"/>
    </source>
</evidence>
<dbReference type="Pfam" id="PF00589">
    <property type="entry name" value="Phage_integrase"/>
    <property type="match status" value="1"/>
</dbReference>
<keyword evidence="4" id="KW-0233">DNA recombination</keyword>
<sequence>MQLSPHLGKSPDTRHRSLDWSLKWSEGSDLRITARTQRRIWSQVNHWLDWIVYDGLLEANPFKTVRFEGKVRPNPYEVPSDEEVRWLLTRKDPVIHPVLIICLLSGMRAGEAAGLEAEDLVEKGKAGLFFHVRPNDQRLLKTEAAERQVPVHTDLKPILAKLPKQGPLFPKLSVNDVTKRFAVLREKLGIDRPGLVFHSTRKWFVTQCERTGVPEHFTASLVGHQSARSENGLTYGIYSAGISDEQKREIVDRIKLPGRGNAS</sequence>
<comment type="similarity">
    <text evidence="1">Belongs to the 'phage' integrase family.</text>
</comment>
<dbReference type="Gene3D" id="1.10.443.10">
    <property type="entry name" value="Intergrase catalytic core"/>
    <property type="match status" value="1"/>
</dbReference>
<keyword evidence="7" id="KW-1185">Reference proteome</keyword>
<reference evidence="7" key="1">
    <citation type="journal article" date="2019" name="Int. J. Syst. Evol. Microbiol.">
        <title>The Global Catalogue of Microorganisms (GCM) 10K type strain sequencing project: providing services to taxonomists for standard genome sequencing and annotation.</title>
        <authorList>
            <consortium name="The Broad Institute Genomics Platform"/>
            <consortium name="The Broad Institute Genome Sequencing Center for Infectious Disease"/>
            <person name="Wu L."/>
            <person name="Ma J."/>
        </authorList>
    </citation>
    <scope>NUCLEOTIDE SEQUENCE [LARGE SCALE GENOMIC DNA]</scope>
    <source>
        <strain evidence="7">CGMCC 1.12478</strain>
    </source>
</reference>
<evidence type="ECO:0000256" key="1">
    <source>
        <dbReference type="ARBA" id="ARBA00008857"/>
    </source>
</evidence>
<feature type="domain" description="Tyr recombinase" evidence="5">
    <location>
        <begin position="73"/>
        <end position="252"/>
    </location>
</feature>
<dbReference type="PROSITE" id="PS51898">
    <property type="entry name" value="TYR_RECOMBINASE"/>
    <property type="match status" value="1"/>
</dbReference>
<gene>
    <name evidence="6" type="ORF">GCM10011363_00010</name>
</gene>
<evidence type="ECO:0000256" key="4">
    <source>
        <dbReference type="ARBA" id="ARBA00023172"/>
    </source>
</evidence>
<proteinExistence type="inferred from homology"/>
<dbReference type="EMBL" id="BMFC01000001">
    <property type="protein sequence ID" value="GGB87372.1"/>
    <property type="molecule type" value="Genomic_DNA"/>
</dbReference>
<dbReference type="PANTHER" id="PTHR30349">
    <property type="entry name" value="PHAGE INTEGRASE-RELATED"/>
    <property type="match status" value="1"/>
</dbReference>
<comment type="caution">
    <text evidence="6">The sequence shown here is derived from an EMBL/GenBank/DDBJ whole genome shotgun (WGS) entry which is preliminary data.</text>
</comment>
<dbReference type="SUPFAM" id="SSF56349">
    <property type="entry name" value="DNA breaking-rejoining enzymes"/>
    <property type="match status" value="1"/>
</dbReference>
<keyword evidence="3" id="KW-0238">DNA-binding</keyword>
<dbReference type="InterPro" id="IPR002104">
    <property type="entry name" value="Integrase_catalytic"/>
</dbReference>
<keyword evidence="2" id="KW-0229">DNA integration</keyword>
<accession>A0ABQ1K5M4</accession>